<feature type="transmembrane region" description="Helical" evidence="8">
    <location>
        <begin position="105"/>
        <end position="131"/>
    </location>
</feature>
<dbReference type="RefSeq" id="WP_345707359.1">
    <property type="nucleotide sequence ID" value="NZ_BAABKV010000001.1"/>
</dbReference>
<evidence type="ECO:0000313" key="11">
    <source>
        <dbReference type="Proteomes" id="UP001596435"/>
    </source>
</evidence>
<keyword evidence="5" id="KW-0029">Amino-acid transport</keyword>
<dbReference type="SUPFAM" id="SSF161098">
    <property type="entry name" value="MetI-like"/>
    <property type="match status" value="1"/>
</dbReference>
<dbReference type="InterPro" id="IPR000515">
    <property type="entry name" value="MetI-like"/>
</dbReference>
<dbReference type="InterPro" id="IPR043429">
    <property type="entry name" value="ArtM/GltK/GlnP/TcyL/YhdX-like"/>
</dbReference>
<feature type="transmembrane region" description="Helical" evidence="8">
    <location>
        <begin position="66"/>
        <end position="93"/>
    </location>
</feature>
<evidence type="ECO:0000256" key="6">
    <source>
        <dbReference type="ARBA" id="ARBA00022989"/>
    </source>
</evidence>
<accession>A0ABW2FR63</accession>
<keyword evidence="2 8" id="KW-0813">Transport</keyword>
<proteinExistence type="inferred from homology"/>
<evidence type="ECO:0000256" key="8">
    <source>
        <dbReference type="RuleBase" id="RU363032"/>
    </source>
</evidence>
<evidence type="ECO:0000256" key="3">
    <source>
        <dbReference type="ARBA" id="ARBA00022475"/>
    </source>
</evidence>
<organism evidence="10 11">
    <name type="scientific">Kitasatospora paranensis</name>
    <dbReference type="NCBI Taxonomy" id="258053"/>
    <lineage>
        <taxon>Bacteria</taxon>
        <taxon>Bacillati</taxon>
        <taxon>Actinomycetota</taxon>
        <taxon>Actinomycetes</taxon>
        <taxon>Kitasatosporales</taxon>
        <taxon>Streptomycetaceae</taxon>
        <taxon>Kitasatospora</taxon>
    </lineage>
</organism>
<feature type="domain" description="ABC transmembrane type-1" evidence="9">
    <location>
        <begin position="69"/>
        <end position="275"/>
    </location>
</feature>
<feature type="transmembrane region" description="Helical" evidence="8">
    <location>
        <begin position="256"/>
        <end position="278"/>
    </location>
</feature>
<evidence type="ECO:0000256" key="4">
    <source>
        <dbReference type="ARBA" id="ARBA00022692"/>
    </source>
</evidence>
<keyword evidence="4 8" id="KW-0812">Transmembrane</keyword>
<dbReference type="InterPro" id="IPR010065">
    <property type="entry name" value="AA_ABC_transptr_permease_3TM"/>
</dbReference>
<dbReference type="EMBL" id="JBHTAJ010000003">
    <property type="protein sequence ID" value="MFC7178376.1"/>
    <property type="molecule type" value="Genomic_DNA"/>
</dbReference>
<reference evidence="11" key="1">
    <citation type="journal article" date="2019" name="Int. J. Syst. Evol. Microbiol.">
        <title>The Global Catalogue of Microorganisms (GCM) 10K type strain sequencing project: providing services to taxonomists for standard genome sequencing and annotation.</title>
        <authorList>
            <consortium name="The Broad Institute Genomics Platform"/>
            <consortium name="The Broad Institute Genome Sequencing Center for Infectious Disease"/>
            <person name="Wu L."/>
            <person name="Ma J."/>
        </authorList>
    </citation>
    <scope>NUCLEOTIDE SEQUENCE [LARGE SCALE GENOMIC DNA]</scope>
    <source>
        <strain evidence="11">CGMCC 1.12859</strain>
    </source>
</reference>
<dbReference type="PROSITE" id="PS50928">
    <property type="entry name" value="ABC_TM1"/>
    <property type="match status" value="1"/>
</dbReference>
<evidence type="ECO:0000256" key="2">
    <source>
        <dbReference type="ARBA" id="ARBA00022448"/>
    </source>
</evidence>
<keyword evidence="11" id="KW-1185">Reference proteome</keyword>
<sequence length="325" mass="34988">MNPNDQGQVTPGRPETIKAVPVRHPGRWAGAIVVAVLAAMLIHALVTNPAFEWSVVGDTLFNSQILHGVVVTLELTALAMVMGVVGGIVLAVMRLSPNPLLSGVAWIYIWIFRGTPVIVQLVFWNFLAAIWPNLSIGIPFGPSFASGSTNSLIPVFVAALLGLGLNEAAYMAEIVRGGLQSVSEGQTEAAHALGMSQFKTMRRIVLPQAMRVIIPPTGNETISMLKTSSLASVIALEELYQAGHNIFSRTFQTIPVLIAVSMWYLFMTSILTVGQYYIERHYARGANRTLPPTPLQRLRLLFRGKPTPPPAPLPSAGIHGGGNLS</sequence>
<comment type="similarity">
    <text evidence="8">Belongs to the binding-protein-dependent transport system permease family.</text>
</comment>
<evidence type="ECO:0000313" key="10">
    <source>
        <dbReference type="EMBL" id="MFC7178376.1"/>
    </source>
</evidence>
<protein>
    <submittedName>
        <fullName evidence="10">Amino acid ABC transporter permease</fullName>
    </submittedName>
</protein>
<evidence type="ECO:0000256" key="5">
    <source>
        <dbReference type="ARBA" id="ARBA00022970"/>
    </source>
</evidence>
<keyword evidence="7 8" id="KW-0472">Membrane</keyword>
<dbReference type="Gene3D" id="1.10.3720.10">
    <property type="entry name" value="MetI-like"/>
    <property type="match status" value="1"/>
</dbReference>
<name>A0ABW2FR63_9ACTN</name>
<dbReference type="Proteomes" id="UP001596435">
    <property type="component" value="Unassembled WGS sequence"/>
</dbReference>
<feature type="transmembrane region" description="Helical" evidence="8">
    <location>
        <begin position="151"/>
        <end position="170"/>
    </location>
</feature>
<keyword evidence="6 8" id="KW-1133">Transmembrane helix</keyword>
<evidence type="ECO:0000259" key="9">
    <source>
        <dbReference type="PROSITE" id="PS50928"/>
    </source>
</evidence>
<dbReference type="Pfam" id="PF00528">
    <property type="entry name" value="BPD_transp_1"/>
    <property type="match status" value="1"/>
</dbReference>
<evidence type="ECO:0000256" key="7">
    <source>
        <dbReference type="ARBA" id="ARBA00023136"/>
    </source>
</evidence>
<dbReference type="PANTHER" id="PTHR30614:SF0">
    <property type="entry name" value="L-CYSTINE TRANSPORT SYSTEM PERMEASE PROTEIN TCYL"/>
    <property type="match status" value="1"/>
</dbReference>
<comment type="caution">
    <text evidence="10">The sequence shown here is derived from an EMBL/GenBank/DDBJ whole genome shotgun (WGS) entry which is preliminary data.</text>
</comment>
<comment type="subcellular location">
    <subcellularLocation>
        <location evidence="1 8">Cell membrane</location>
        <topology evidence="1 8">Multi-pass membrane protein</topology>
    </subcellularLocation>
</comment>
<keyword evidence="3" id="KW-1003">Cell membrane</keyword>
<dbReference type="PANTHER" id="PTHR30614">
    <property type="entry name" value="MEMBRANE COMPONENT OF AMINO ACID ABC TRANSPORTER"/>
    <property type="match status" value="1"/>
</dbReference>
<gene>
    <name evidence="10" type="ORF">ACFQMG_02220</name>
</gene>
<dbReference type="NCBIfam" id="TIGR01726">
    <property type="entry name" value="HEQRo_perm_3TM"/>
    <property type="match status" value="1"/>
</dbReference>
<dbReference type="InterPro" id="IPR035906">
    <property type="entry name" value="MetI-like_sf"/>
</dbReference>
<evidence type="ECO:0000256" key="1">
    <source>
        <dbReference type="ARBA" id="ARBA00004651"/>
    </source>
</evidence>
<dbReference type="CDD" id="cd06261">
    <property type="entry name" value="TM_PBP2"/>
    <property type="match status" value="1"/>
</dbReference>
<feature type="transmembrane region" description="Helical" evidence="8">
    <location>
        <begin position="28"/>
        <end position="46"/>
    </location>
</feature>